<protein>
    <submittedName>
        <fullName evidence="1">ATP-binding protein</fullName>
    </submittedName>
</protein>
<organism evidence="1 2">
    <name type="scientific">Motilibacter deserti</name>
    <dbReference type="NCBI Taxonomy" id="2714956"/>
    <lineage>
        <taxon>Bacteria</taxon>
        <taxon>Bacillati</taxon>
        <taxon>Actinomycetota</taxon>
        <taxon>Actinomycetes</taxon>
        <taxon>Motilibacterales</taxon>
        <taxon>Motilibacteraceae</taxon>
        <taxon>Motilibacter</taxon>
    </lineage>
</organism>
<dbReference type="Proteomes" id="UP000800981">
    <property type="component" value="Unassembled WGS sequence"/>
</dbReference>
<dbReference type="Pfam" id="PF13589">
    <property type="entry name" value="HATPase_c_3"/>
    <property type="match status" value="1"/>
</dbReference>
<keyword evidence="2" id="KW-1185">Reference proteome</keyword>
<dbReference type="EMBL" id="JAANNP010000001">
    <property type="protein sequence ID" value="NHC12660.1"/>
    <property type="molecule type" value="Genomic_DNA"/>
</dbReference>
<dbReference type="InterPro" id="IPR036890">
    <property type="entry name" value="HATPase_C_sf"/>
</dbReference>
<reference evidence="1 2" key="1">
    <citation type="submission" date="2020-03" db="EMBL/GenBank/DDBJ databases">
        <title>Two novel Motilibacter sp.</title>
        <authorList>
            <person name="Liu S."/>
        </authorList>
    </citation>
    <scope>NUCLEOTIDE SEQUENCE [LARGE SCALE GENOMIC DNA]</scope>
    <source>
        <strain evidence="1 2">E257</strain>
    </source>
</reference>
<evidence type="ECO:0000313" key="2">
    <source>
        <dbReference type="Proteomes" id="UP000800981"/>
    </source>
</evidence>
<name>A0ABX0GSB5_9ACTN</name>
<gene>
    <name evidence="1" type="ORF">G9H71_02545</name>
</gene>
<dbReference type="GO" id="GO:0005524">
    <property type="term" value="F:ATP binding"/>
    <property type="evidence" value="ECO:0007669"/>
    <property type="project" value="UniProtKB-KW"/>
</dbReference>
<evidence type="ECO:0000313" key="1">
    <source>
        <dbReference type="EMBL" id="NHC12660.1"/>
    </source>
</evidence>
<comment type="caution">
    <text evidence="1">The sequence shown here is derived from an EMBL/GenBank/DDBJ whole genome shotgun (WGS) entry which is preliminary data.</text>
</comment>
<sequence length="640" mass="70352">MTTAPGAESLELGERIRRTEQDGSVVETVLKTDAQVIARVTDGIYSEPASAFRELISNSYDADAKRVVITTDRPRFQRITVSDDGHGMGPDAVAHLIEHIGGSAKRTEAGAGLGVTKPGSAFLSPGGRRLIGKIGIGLFSVSQLTQSFQVITKRKDEAWRTVVSVTLRQYSENEQRPDSDEPFEAGLVAVWREPAQDTSSQGTTVVLNGLKPTARKMLRSSDTWLRVRRGIQDAPKYHVGAVQPGSEHEFAAGAAGSPRLPWAMNDSPDVAFARFVDAVTYPESETSRNPKISDLLDYYLQMVWRLSLAAPLPYVHQHPFDDVLENVVVHDLVGSGPDSVVRAKSDLPVATRWEWPAGLGVASDFHVFLDELELKRPLKFKDLPETSNQVKTPMMFVGHLLDDFNGADPARSGGALEFYAYLLWVPKIVPTDEVGSLVRIHGASGSGFDETFFKYQVAETTRLRQITCEIFVVQGLEAALNIDRENYNFGHPHVGRLTNWLHMALSRSIGTQKSYGNALRRELRAQSSRDTEGELERLVDELWSEVLGSDADTPIPPVRWTSGIRREPGEPGGLADEILLSRQKVLGSQRSSAKAVRTEAQVAAIAQMLSAFQMLDDLSASEIQLLMSYIARAVRPEAQG</sequence>
<proteinExistence type="predicted"/>
<dbReference type="SUPFAM" id="SSF55874">
    <property type="entry name" value="ATPase domain of HSP90 chaperone/DNA topoisomerase II/histidine kinase"/>
    <property type="match status" value="1"/>
</dbReference>
<accession>A0ABX0GSB5</accession>
<dbReference type="RefSeq" id="WP_166277299.1">
    <property type="nucleotide sequence ID" value="NZ_JAANNP010000001.1"/>
</dbReference>
<keyword evidence="1" id="KW-0547">Nucleotide-binding</keyword>
<keyword evidence="1" id="KW-0067">ATP-binding</keyword>
<dbReference type="Gene3D" id="3.30.565.10">
    <property type="entry name" value="Histidine kinase-like ATPase, C-terminal domain"/>
    <property type="match status" value="1"/>
</dbReference>